<organism evidence="1 2">
    <name type="scientific">Lasiosphaeria ovina</name>
    <dbReference type="NCBI Taxonomy" id="92902"/>
    <lineage>
        <taxon>Eukaryota</taxon>
        <taxon>Fungi</taxon>
        <taxon>Dikarya</taxon>
        <taxon>Ascomycota</taxon>
        <taxon>Pezizomycotina</taxon>
        <taxon>Sordariomycetes</taxon>
        <taxon>Sordariomycetidae</taxon>
        <taxon>Sordariales</taxon>
        <taxon>Lasiosphaeriaceae</taxon>
        <taxon>Lasiosphaeria</taxon>
    </lineage>
</organism>
<sequence length="230" mass="25209">MKVIVTGATGLVGSGVLAACIADERITHVFAMSRRPLPKALADDPKVTSIIHHDFGSYPPDLLSELAGVEACIWAIGGRAHQFPDIETYKAVQVDFPVAAANAFLDNLLPQLPAGKRFSFLFCSDRHAEWDEKKPLWFNPDTRRIHGEAEQELCDLADTRCGSAGSKHHFSAYCVRPGHVLPAGANMASKFVGKLYCSIGADQLGRAMIRILLEGYEERIVEYEDLVNLS</sequence>
<reference evidence="1" key="1">
    <citation type="journal article" date="2023" name="Mol. Phylogenet. Evol.">
        <title>Genome-scale phylogeny and comparative genomics of the fungal order Sordariales.</title>
        <authorList>
            <person name="Hensen N."/>
            <person name="Bonometti L."/>
            <person name="Westerberg I."/>
            <person name="Brannstrom I.O."/>
            <person name="Guillou S."/>
            <person name="Cros-Aarteil S."/>
            <person name="Calhoun S."/>
            <person name="Haridas S."/>
            <person name="Kuo A."/>
            <person name="Mondo S."/>
            <person name="Pangilinan J."/>
            <person name="Riley R."/>
            <person name="LaButti K."/>
            <person name="Andreopoulos B."/>
            <person name="Lipzen A."/>
            <person name="Chen C."/>
            <person name="Yan M."/>
            <person name="Daum C."/>
            <person name="Ng V."/>
            <person name="Clum A."/>
            <person name="Steindorff A."/>
            <person name="Ohm R.A."/>
            <person name="Martin F."/>
            <person name="Silar P."/>
            <person name="Natvig D.O."/>
            <person name="Lalanne C."/>
            <person name="Gautier V."/>
            <person name="Ament-Velasquez S.L."/>
            <person name="Kruys A."/>
            <person name="Hutchinson M.I."/>
            <person name="Powell A.J."/>
            <person name="Barry K."/>
            <person name="Miller A.N."/>
            <person name="Grigoriev I.V."/>
            <person name="Debuchy R."/>
            <person name="Gladieux P."/>
            <person name="Hiltunen Thoren M."/>
            <person name="Johannesson H."/>
        </authorList>
    </citation>
    <scope>NUCLEOTIDE SEQUENCE</scope>
    <source>
        <strain evidence="1">CBS 958.72</strain>
    </source>
</reference>
<dbReference type="PANTHER" id="PTHR14097:SF9">
    <property type="entry name" value="EPIMERASE, PUTATIVE (AFU_ORTHOLOGUE AFUA_8G07320)-RELATED"/>
    <property type="match status" value="1"/>
</dbReference>
<dbReference type="PANTHER" id="PTHR14097">
    <property type="entry name" value="OXIDOREDUCTASE HTATIP2"/>
    <property type="match status" value="1"/>
</dbReference>
<dbReference type="Proteomes" id="UP001287356">
    <property type="component" value="Unassembled WGS sequence"/>
</dbReference>
<evidence type="ECO:0000313" key="2">
    <source>
        <dbReference type="Proteomes" id="UP001287356"/>
    </source>
</evidence>
<dbReference type="EMBL" id="JAULSN010000001">
    <property type="protein sequence ID" value="KAK3382768.1"/>
    <property type="molecule type" value="Genomic_DNA"/>
</dbReference>
<evidence type="ECO:0008006" key="3">
    <source>
        <dbReference type="Google" id="ProtNLM"/>
    </source>
</evidence>
<dbReference type="PROSITE" id="PS51257">
    <property type="entry name" value="PROKAR_LIPOPROTEIN"/>
    <property type="match status" value="1"/>
</dbReference>
<name>A0AAE0NJQ5_9PEZI</name>
<dbReference type="InterPro" id="IPR036291">
    <property type="entry name" value="NAD(P)-bd_dom_sf"/>
</dbReference>
<comment type="caution">
    <text evidence="1">The sequence shown here is derived from an EMBL/GenBank/DDBJ whole genome shotgun (WGS) entry which is preliminary data.</text>
</comment>
<dbReference type="SUPFAM" id="SSF51735">
    <property type="entry name" value="NAD(P)-binding Rossmann-fold domains"/>
    <property type="match status" value="1"/>
</dbReference>
<evidence type="ECO:0000313" key="1">
    <source>
        <dbReference type="EMBL" id="KAK3382768.1"/>
    </source>
</evidence>
<protein>
    <recommendedName>
        <fullName evidence="3">NAD(P)-binding domain-containing protein</fullName>
    </recommendedName>
</protein>
<reference evidence="1" key="2">
    <citation type="submission" date="2023-06" db="EMBL/GenBank/DDBJ databases">
        <authorList>
            <consortium name="Lawrence Berkeley National Laboratory"/>
            <person name="Haridas S."/>
            <person name="Hensen N."/>
            <person name="Bonometti L."/>
            <person name="Westerberg I."/>
            <person name="Brannstrom I.O."/>
            <person name="Guillou S."/>
            <person name="Cros-Aarteil S."/>
            <person name="Calhoun S."/>
            <person name="Kuo A."/>
            <person name="Mondo S."/>
            <person name="Pangilinan J."/>
            <person name="Riley R."/>
            <person name="Labutti K."/>
            <person name="Andreopoulos B."/>
            <person name="Lipzen A."/>
            <person name="Chen C."/>
            <person name="Yanf M."/>
            <person name="Daum C."/>
            <person name="Ng V."/>
            <person name="Clum A."/>
            <person name="Steindorff A."/>
            <person name="Ohm R."/>
            <person name="Martin F."/>
            <person name="Silar P."/>
            <person name="Natvig D."/>
            <person name="Lalanne C."/>
            <person name="Gautier V."/>
            <person name="Ament-Velasquez S.L."/>
            <person name="Kruys A."/>
            <person name="Hutchinson M.I."/>
            <person name="Powell A.J."/>
            <person name="Barry K."/>
            <person name="Miller A.N."/>
            <person name="Grigoriev I.V."/>
            <person name="Debuchy R."/>
            <person name="Gladieux P."/>
            <person name="Thoren M.H."/>
            <person name="Johannesson H."/>
        </authorList>
    </citation>
    <scope>NUCLEOTIDE SEQUENCE</scope>
    <source>
        <strain evidence="1">CBS 958.72</strain>
    </source>
</reference>
<gene>
    <name evidence="1" type="ORF">B0T24DRAFT_672729</name>
</gene>
<dbReference type="AlphaFoldDB" id="A0AAE0NJQ5"/>
<accession>A0AAE0NJQ5</accession>
<dbReference type="Gene3D" id="3.40.50.720">
    <property type="entry name" value="NAD(P)-binding Rossmann-like Domain"/>
    <property type="match status" value="1"/>
</dbReference>
<keyword evidence="2" id="KW-1185">Reference proteome</keyword>
<proteinExistence type="predicted"/>